<accession>A0ABR3YPY9</accession>
<dbReference type="Proteomes" id="UP001583280">
    <property type="component" value="Unassembled WGS sequence"/>
</dbReference>
<comment type="caution">
    <text evidence="1">The sequence shown here is derived from an EMBL/GenBank/DDBJ whole genome shotgun (WGS) entry which is preliminary data.</text>
</comment>
<keyword evidence="2" id="KW-1185">Reference proteome</keyword>
<dbReference type="EMBL" id="JAWDJO010000185">
    <property type="protein sequence ID" value="KAL1890380.1"/>
    <property type="molecule type" value="Genomic_DNA"/>
</dbReference>
<reference evidence="1 2" key="1">
    <citation type="journal article" date="2024" name="IMA Fungus">
        <title>IMA Genome - F19 : A genome assembly and annotation guide to empower mycologists, including annotated draft genome sequences of Ceratocystis pirilliformis, Diaporthe australafricana, Fusarium ophioides, Paecilomyces lecythidis, and Sporothrix stenoceras.</title>
        <authorList>
            <person name="Aylward J."/>
            <person name="Wilson A.M."/>
            <person name="Visagie C.M."/>
            <person name="Spraker J."/>
            <person name="Barnes I."/>
            <person name="Buitendag C."/>
            <person name="Ceriani C."/>
            <person name="Del Mar Angel L."/>
            <person name="du Plessis D."/>
            <person name="Fuchs T."/>
            <person name="Gasser K."/>
            <person name="Kramer D."/>
            <person name="Li W."/>
            <person name="Munsamy K."/>
            <person name="Piso A."/>
            <person name="Price J.L."/>
            <person name="Sonnekus B."/>
            <person name="Thomas C."/>
            <person name="van der Nest A."/>
            <person name="van Dijk A."/>
            <person name="van Heerden A."/>
            <person name="van Vuuren N."/>
            <person name="Yilmaz N."/>
            <person name="Duong T.A."/>
            <person name="van der Merwe N.A."/>
            <person name="Wingfield M.J."/>
            <person name="Wingfield B.D."/>
        </authorList>
    </citation>
    <scope>NUCLEOTIDE SEQUENCE [LARGE SCALE GENOMIC DNA]</scope>
    <source>
        <strain evidence="1 2">CMW 12675</strain>
    </source>
</reference>
<protein>
    <submittedName>
        <fullName evidence="1">Uncharacterized protein</fullName>
    </submittedName>
</protein>
<sequence>MRNYLVKEASDYRHEVLALAWFNGLVLQTSRLTAAVFYPPDEGGRVTLDPSRHLHILPVAVISKQYDGMIWMEKGQGDVVPRHLFQAVSIGRCARGSEAFHDHQEPGVNTERFFDSAFPRRKFQDWLPGVFGLRPRPYVEKSKRPTAIGTRD</sequence>
<organism evidence="1 2">
    <name type="scientific">Ceratocystis pirilliformis</name>
    <dbReference type="NCBI Taxonomy" id="259994"/>
    <lineage>
        <taxon>Eukaryota</taxon>
        <taxon>Fungi</taxon>
        <taxon>Dikarya</taxon>
        <taxon>Ascomycota</taxon>
        <taxon>Pezizomycotina</taxon>
        <taxon>Sordariomycetes</taxon>
        <taxon>Hypocreomycetidae</taxon>
        <taxon>Microascales</taxon>
        <taxon>Ceratocystidaceae</taxon>
        <taxon>Ceratocystis</taxon>
    </lineage>
</organism>
<evidence type="ECO:0000313" key="1">
    <source>
        <dbReference type="EMBL" id="KAL1890380.1"/>
    </source>
</evidence>
<gene>
    <name evidence="1" type="ORF">Cpir12675_005427</name>
</gene>
<name>A0ABR3YPY9_9PEZI</name>
<evidence type="ECO:0000313" key="2">
    <source>
        <dbReference type="Proteomes" id="UP001583280"/>
    </source>
</evidence>
<proteinExistence type="predicted"/>